<dbReference type="GO" id="GO:0008526">
    <property type="term" value="F:phosphatidylinositol transfer activity"/>
    <property type="evidence" value="ECO:0007669"/>
    <property type="project" value="TreeGrafter"/>
</dbReference>
<evidence type="ECO:0000313" key="3">
    <source>
        <dbReference type="Proteomes" id="UP000886885"/>
    </source>
</evidence>
<gene>
    <name evidence="2" type="ORF">POTOM_021274</name>
</gene>
<dbReference type="InterPro" id="IPR011074">
    <property type="entry name" value="CRAL/TRIO_N_dom"/>
</dbReference>
<dbReference type="Pfam" id="PF03765">
    <property type="entry name" value="CRAL_TRIO_N"/>
    <property type="match status" value="1"/>
</dbReference>
<comment type="caution">
    <text evidence="2">The sequence shown here is derived from an EMBL/GenBank/DDBJ whole genome shotgun (WGS) entry which is preliminary data.</text>
</comment>
<dbReference type="SMART" id="SM01100">
    <property type="entry name" value="CRAL_TRIO_N"/>
    <property type="match status" value="1"/>
</dbReference>
<dbReference type="InterPro" id="IPR001251">
    <property type="entry name" value="CRAL-TRIO_dom"/>
</dbReference>
<dbReference type="Pfam" id="PF00650">
    <property type="entry name" value="CRAL_TRIO"/>
    <property type="match status" value="1"/>
</dbReference>
<feature type="domain" description="CRAL-TRIO" evidence="1">
    <location>
        <begin position="90"/>
        <end position="254"/>
    </location>
</feature>
<accession>A0A8X8D147</accession>
<keyword evidence="3" id="KW-1185">Reference proteome</keyword>
<dbReference type="SMART" id="SM00516">
    <property type="entry name" value="SEC14"/>
    <property type="match status" value="1"/>
</dbReference>
<dbReference type="PANTHER" id="PTHR45824:SF17">
    <property type="entry name" value="CRAL-TRIO DOMAIN-CONTAINING PROTEIN C23B6.04C"/>
    <property type="match status" value="1"/>
</dbReference>
<organism evidence="2 3">
    <name type="scientific">Populus tomentosa</name>
    <name type="common">Chinese white poplar</name>
    <dbReference type="NCBI Taxonomy" id="118781"/>
    <lineage>
        <taxon>Eukaryota</taxon>
        <taxon>Viridiplantae</taxon>
        <taxon>Streptophyta</taxon>
        <taxon>Embryophyta</taxon>
        <taxon>Tracheophyta</taxon>
        <taxon>Spermatophyta</taxon>
        <taxon>Magnoliopsida</taxon>
        <taxon>eudicotyledons</taxon>
        <taxon>Gunneridae</taxon>
        <taxon>Pentapetalae</taxon>
        <taxon>rosids</taxon>
        <taxon>fabids</taxon>
        <taxon>Malpighiales</taxon>
        <taxon>Salicaceae</taxon>
        <taxon>Saliceae</taxon>
        <taxon>Populus</taxon>
    </lineage>
</organism>
<dbReference type="EMBL" id="JAAWWB010000010">
    <property type="protein sequence ID" value="KAG6773930.1"/>
    <property type="molecule type" value="Genomic_DNA"/>
</dbReference>
<sequence length="304" mass="34880">MFRRKQSQNHQENGIEEQEAKVSELRAALGPLSGRSLKYCTDACLRRYLIARNWNVDKAKKMLEETLKWRATYKPEEICWVSIESLAIVQHEVAHEGETGKVSRADFHDRSGRTVLILRPGKQNTTCAEDNIRHLVYLIENSILNLADGQEQMSWLIDFTGWGLSVKVPIKTARDCINILQNHYPERLAVALLYNPPRIFEAFWKVVKYFLDPLTFQKVKFVYPKKEDSVELMKSFFDVDNLPNEFGGKATLNYDHEEFSRLMSQDDVKTAKFWGLDERPSHIANGHSGAQVAPEPTPLALPAC</sequence>
<proteinExistence type="predicted"/>
<dbReference type="AlphaFoldDB" id="A0A8X8D147"/>
<dbReference type="PANTHER" id="PTHR45824">
    <property type="entry name" value="GH16843P"/>
    <property type="match status" value="1"/>
</dbReference>
<dbReference type="InterPro" id="IPR052578">
    <property type="entry name" value="PI_Transfer_CRAL-TRIO"/>
</dbReference>
<evidence type="ECO:0000259" key="1">
    <source>
        <dbReference type="PROSITE" id="PS50191"/>
    </source>
</evidence>
<dbReference type="FunFam" id="3.40.525.10:FF:000008">
    <property type="entry name" value="Phosphatidylinositol transfer protein 3"/>
    <property type="match status" value="1"/>
</dbReference>
<evidence type="ECO:0000313" key="2">
    <source>
        <dbReference type="EMBL" id="KAG6773930.1"/>
    </source>
</evidence>
<dbReference type="OrthoDB" id="75724at2759"/>
<dbReference type="Proteomes" id="UP000886885">
    <property type="component" value="Chromosome 5D"/>
</dbReference>
<reference evidence="2" key="1">
    <citation type="journal article" date="2020" name="bioRxiv">
        <title>Hybrid origin of Populus tomentosa Carr. identified through genome sequencing and phylogenomic analysis.</title>
        <authorList>
            <person name="An X."/>
            <person name="Gao K."/>
            <person name="Chen Z."/>
            <person name="Li J."/>
            <person name="Yang X."/>
            <person name="Yang X."/>
            <person name="Zhou J."/>
            <person name="Guo T."/>
            <person name="Zhao T."/>
            <person name="Huang S."/>
            <person name="Miao D."/>
            <person name="Khan W.U."/>
            <person name="Rao P."/>
            <person name="Ye M."/>
            <person name="Lei B."/>
            <person name="Liao W."/>
            <person name="Wang J."/>
            <person name="Ji L."/>
            <person name="Li Y."/>
            <person name="Guo B."/>
            <person name="Mustafa N.S."/>
            <person name="Li S."/>
            <person name="Yun Q."/>
            <person name="Keller S.R."/>
            <person name="Mao J."/>
            <person name="Zhang R."/>
            <person name="Strauss S.H."/>
        </authorList>
    </citation>
    <scope>NUCLEOTIDE SEQUENCE</scope>
    <source>
        <strain evidence="2">GM15</strain>
        <tissue evidence="2">Leaf</tissue>
    </source>
</reference>
<dbReference type="PROSITE" id="PS50191">
    <property type="entry name" value="CRAL_TRIO"/>
    <property type="match status" value="1"/>
</dbReference>
<name>A0A8X8D147_POPTO</name>
<dbReference type="CDD" id="cd00170">
    <property type="entry name" value="SEC14"/>
    <property type="match status" value="1"/>
</dbReference>
<protein>
    <recommendedName>
        <fullName evidence="1">CRAL-TRIO domain-containing protein</fullName>
    </recommendedName>
</protein>